<accession>A0A1B7N0Z5</accession>
<feature type="transmembrane region" description="Helical" evidence="1">
    <location>
        <begin position="99"/>
        <end position="119"/>
    </location>
</feature>
<dbReference type="InParanoid" id="A0A1B7N0Z5"/>
<keyword evidence="1" id="KW-0472">Membrane</keyword>
<keyword evidence="3" id="KW-1185">Reference proteome</keyword>
<keyword evidence="1" id="KW-1133">Transmembrane helix</keyword>
<evidence type="ECO:0000313" key="3">
    <source>
        <dbReference type="Proteomes" id="UP000092154"/>
    </source>
</evidence>
<dbReference type="AlphaFoldDB" id="A0A1B7N0Z5"/>
<organism evidence="2 3">
    <name type="scientific">Rhizopogon vinicolor AM-OR11-026</name>
    <dbReference type="NCBI Taxonomy" id="1314800"/>
    <lineage>
        <taxon>Eukaryota</taxon>
        <taxon>Fungi</taxon>
        <taxon>Dikarya</taxon>
        <taxon>Basidiomycota</taxon>
        <taxon>Agaricomycotina</taxon>
        <taxon>Agaricomycetes</taxon>
        <taxon>Agaricomycetidae</taxon>
        <taxon>Boletales</taxon>
        <taxon>Suillineae</taxon>
        <taxon>Rhizopogonaceae</taxon>
        <taxon>Rhizopogon</taxon>
    </lineage>
</organism>
<evidence type="ECO:0000256" key="1">
    <source>
        <dbReference type="SAM" id="Phobius"/>
    </source>
</evidence>
<dbReference type="STRING" id="1314800.A0A1B7N0Z5"/>
<sequence length="250" mass="27298">MTSNELVLVWVCIQRSINAAELLRNGTDSQRDEQPRENDSNTVTSAAVESALVDLWTKRLQMLTVVTTFLAGIDGQFFSLTNSAPSAVTTNSSKKSQEFVYSCFTGALVFHVCASLLGYTASFALIRYEYVNEEVTSVRQSNELRDASSPSAVKFGKPQLRHRPIVPFYAANTFLQEPSVSLRAHSRTFSPPLALLARCYYTTLVLGGVGFAAALLGITAYSWEGLQQTVGIFTTACLGICLLAVVWAVM</sequence>
<name>A0A1B7N0Z5_9AGAM</name>
<dbReference type="EMBL" id="KV448291">
    <property type="protein sequence ID" value="OAX38502.1"/>
    <property type="molecule type" value="Genomic_DNA"/>
</dbReference>
<feature type="transmembrane region" description="Helical" evidence="1">
    <location>
        <begin position="199"/>
        <end position="223"/>
    </location>
</feature>
<proteinExistence type="predicted"/>
<feature type="transmembrane region" description="Helical" evidence="1">
    <location>
        <begin position="229"/>
        <end position="249"/>
    </location>
</feature>
<evidence type="ECO:0000313" key="2">
    <source>
        <dbReference type="EMBL" id="OAX38502.1"/>
    </source>
</evidence>
<keyword evidence="1" id="KW-0812">Transmembrane</keyword>
<dbReference type="OrthoDB" id="2653987at2759"/>
<reference evidence="2 3" key="1">
    <citation type="submission" date="2016-06" db="EMBL/GenBank/DDBJ databases">
        <title>Comparative genomics of the ectomycorrhizal sister species Rhizopogon vinicolor and Rhizopogon vesiculosus (Basidiomycota: Boletales) reveals a divergence of the mating type B locus.</title>
        <authorList>
            <consortium name="DOE Joint Genome Institute"/>
            <person name="Mujic A.B."/>
            <person name="Kuo A."/>
            <person name="Tritt A."/>
            <person name="Lipzen A."/>
            <person name="Chen C."/>
            <person name="Johnson J."/>
            <person name="Sharma A."/>
            <person name="Barry K."/>
            <person name="Grigoriev I.V."/>
            <person name="Spatafora J.W."/>
        </authorList>
    </citation>
    <scope>NUCLEOTIDE SEQUENCE [LARGE SCALE GENOMIC DNA]</scope>
    <source>
        <strain evidence="2 3">AM-OR11-026</strain>
    </source>
</reference>
<gene>
    <name evidence="2" type="ORF">K503DRAFT_817224</name>
</gene>
<protein>
    <recommendedName>
        <fullName evidence="4">Transmembrane protein</fullName>
    </recommendedName>
</protein>
<evidence type="ECO:0008006" key="4">
    <source>
        <dbReference type="Google" id="ProtNLM"/>
    </source>
</evidence>
<dbReference type="Proteomes" id="UP000092154">
    <property type="component" value="Unassembled WGS sequence"/>
</dbReference>